<keyword evidence="6" id="KW-1185">Reference proteome</keyword>
<protein>
    <submittedName>
        <fullName evidence="5">Guanylate kinase</fullName>
    </submittedName>
</protein>
<comment type="catalytic activity">
    <reaction evidence="3">
        <text>GMP + ATP = GDP + ADP</text>
        <dbReference type="Rhea" id="RHEA:20780"/>
        <dbReference type="ChEBI" id="CHEBI:30616"/>
        <dbReference type="ChEBI" id="CHEBI:58115"/>
        <dbReference type="ChEBI" id="CHEBI:58189"/>
        <dbReference type="ChEBI" id="CHEBI:456216"/>
        <dbReference type="EC" id="2.7.4.8"/>
    </reaction>
</comment>
<dbReference type="PROSITE" id="PS50052">
    <property type="entry name" value="GUANYLATE_KINASE_2"/>
    <property type="match status" value="1"/>
</dbReference>
<dbReference type="PANTHER" id="PTHR23117">
    <property type="entry name" value="GUANYLATE KINASE-RELATED"/>
    <property type="match status" value="1"/>
</dbReference>
<dbReference type="Pfam" id="PF00625">
    <property type="entry name" value="Guanylate_kin"/>
    <property type="match status" value="1"/>
</dbReference>
<dbReference type="GO" id="GO:0016301">
    <property type="term" value="F:kinase activity"/>
    <property type="evidence" value="ECO:0007669"/>
    <property type="project" value="UniProtKB-KW"/>
</dbReference>
<proteinExistence type="predicted"/>
<keyword evidence="5" id="KW-0418">Kinase</keyword>
<comment type="function">
    <text evidence="1">Essential for recycling GMP and indirectly, cGMP.</text>
</comment>
<sequence length="183" mass="19536">MNVSLVVFQGPSASGKTTLQAVLGLPRIVTWTSRAPREGEIDGVDYHFAERETLERMMREGRMLETSEYRGHLYGTSLASIEETARGGGLRSIVLDPSGARVARELLGERALLLGVSASRAECEARLLARGSDAAQIAARLAGYDEEIAALEGCDLIVRSGEGGLERAGEIVRALRPLLGAGD</sequence>
<gene>
    <name evidence="5" type="ORF">GYN08_13335</name>
</gene>
<dbReference type="CDD" id="cd00071">
    <property type="entry name" value="GMPK"/>
    <property type="match status" value="1"/>
</dbReference>
<dbReference type="EMBL" id="JAAFGS010000004">
    <property type="protein sequence ID" value="NGZ76307.1"/>
    <property type="molecule type" value="Genomic_DNA"/>
</dbReference>
<dbReference type="SUPFAM" id="SSF52540">
    <property type="entry name" value="P-loop containing nucleoside triphosphate hydrolases"/>
    <property type="match status" value="1"/>
</dbReference>
<feature type="domain" description="Guanylate kinase-like" evidence="4">
    <location>
        <begin position="3"/>
        <end position="180"/>
    </location>
</feature>
<accession>A0ABX0F6D0</accession>
<evidence type="ECO:0000313" key="5">
    <source>
        <dbReference type="EMBL" id="NGZ76307.1"/>
    </source>
</evidence>
<dbReference type="SMART" id="SM00072">
    <property type="entry name" value="GuKc"/>
    <property type="match status" value="1"/>
</dbReference>
<dbReference type="PANTHER" id="PTHR23117:SF18">
    <property type="entry name" value="LEUCINE-RICH REPEAT AND GUANYLATE KINASE DOMAIN-CONTAINING PROTEIN"/>
    <property type="match status" value="1"/>
</dbReference>
<reference evidence="5 6" key="1">
    <citation type="submission" date="2020-01" db="EMBL/GenBank/DDBJ databases">
        <title>Polyphasic characterisation and genomic insights into a novel alkali tolerant bacterium VR-M41.</title>
        <authorList>
            <person name="Vemuluri V.R."/>
        </authorList>
    </citation>
    <scope>NUCLEOTIDE SEQUENCE [LARGE SCALE GENOMIC DNA]</scope>
    <source>
        <strain evidence="5 6">VR-M41</strain>
    </source>
</reference>
<dbReference type="Gene3D" id="3.40.50.300">
    <property type="entry name" value="P-loop containing nucleotide triphosphate hydrolases"/>
    <property type="match status" value="1"/>
</dbReference>
<organism evidence="5 6">
    <name type="scientific">Saccharibacillus alkalitolerans</name>
    <dbReference type="NCBI Taxonomy" id="2705290"/>
    <lineage>
        <taxon>Bacteria</taxon>
        <taxon>Bacillati</taxon>
        <taxon>Bacillota</taxon>
        <taxon>Bacilli</taxon>
        <taxon>Bacillales</taxon>
        <taxon>Paenibacillaceae</taxon>
        <taxon>Saccharibacillus</taxon>
    </lineage>
</organism>
<keyword evidence="2" id="KW-0808">Transferase</keyword>
<evidence type="ECO:0000313" key="6">
    <source>
        <dbReference type="Proteomes" id="UP000800303"/>
    </source>
</evidence>
<name>A0ABX0F6D0_9BACL</name>
<dbReference type="InterPro" id="IPR008144">
    <property type="entry name" value="Guanylate_kin-like_dom"/>
</dbReference>
<dbReference type="RefSeq" id="WP_166274981.1">
    <property type="nucleotide sequence ID" value="NZ_JAAFGS010000004.1"/>
</dbReference>
<dbReference type="Proteomes" id="UP000800303">
    <property type="component" value="Unassembled WGS sequence"/>
</dbReference>
<dbReference type="InterPro" id="IPR027417">
    <property type="entry name" value="P-loop_NTPase"/>
</dbReference>
<evidence type="ECO:0000256" key="3">
    <source>
        <dbReference type="ARBA" id="ARBA00048594"/>
    </source>
</evidence>
<evidence type="ECO:0000259" key="4">
    <source>
        <dbReference type="PROSITE" id="PS50052"/>
    </source>
</evidence>
<evidence type="ECO:0000256" key="1">
    <source>
        <dbReference type="ARBA" id="ARBA00003531"/>
    </source>
</evidence>
<evidence type="ECO:0000256" key="2">
    <source>
        <dbReference type="ARBA" id="ARBA00022679"/>
    </source>
</evidence>
<dbReference type="InterPro" id="IPR008145">
    <property type="entry name" value="GK/Ca_channel_bsu"/>
</dbReference>
<comment type="caution">
    <text evidence="5">The sequence shown here is derived from an EMBL/GenBank/DDBJ whole genome shotgun (WGS) entry which is preliminary data.</text>
</comment>